<dbReference type="Proteomes" id="UP000603141">
    <property type="component" value="Unassembled WGS sequence"/>
</dbReference>
<dbReference type="GO" id="GO:0008237">
    <property type="term" value="F:metallopeptidase activity"/>
    <property type="evidence" value="ECO:0007669"/>
    <property type="project" value="UniProtKB-KW"/>
</dbReference>
<evidence type="ECO:0000313" key="3">
    <source>
        <dbReference type="EMBL" id="MBK1881940.1"/>
    </source>
</evidence>
<comment type="caution">
    <text evidence="3">The sequence shown here is derived from an EMBL/GenBank/DDBJ whole genome shotgun (WGS) entry which is preliminary data.</text>
</comment>
<dbReference type="GO" id="GO:0080120">
    <property type="term" value="P:CAAX-box protein maturation"/>
    <property type="evidence" value="ECO:0007669"/>
    <property type="project" value="UniProtKB-ARBA"/>
</dbReference>
<feature type="transmembrane region" description="Helical" evidence="1">
    <location>
        <begin position="343"/>
        <end position="363"/>
    </location>
</feature>
<keyword evidence="3" id="KW-0378">Hydrolase</keyword>
<feature type="transmembrane region" description="Helical" evidence="1">
    <location>
        <begin position="423"/>
        <end position="442"/>
    </location>
</feature>
<keyword evidence="1" id="KW-0812">Transmembrane</keyword>
<dbReference type="RefSeq" id="WP_200268570.1">
    <property type="nucleotide sequence ID" value="NZ_JAENIJ010000006.1"/>
</dbReference>
<keyword evidence="1" id="KW-1133">Transmembrane helix</keyword>
<reference evidence="3" key="1">
    <citation type="submission" date="2021-01" db="EMBL/GenBank/DDBJ databases">
        <title>Modified the classification status of verrucomicrobia.</title>
        <authorList>
            <person name="Feng X."/>
        </authorList>
    </citation>
    <scope>NUCLEOTIDE SEQUENCE</scope>
    <source>
        <strain evidence="3">KCTC 22041</strain>
    </source>
</reference>
<dbReference type="AlphaFoldDB" id="A0A934S626"/>
<feature type="transmembrane region" description="Helical" evidence="1">
    <location>
        <begin position="375"/>
        <end position="393"/>
    </location>
</feature>
<keyword evidence="3" id="KW-0482">Metalloprotease</keyword>
<dbReference type="EMBL" id="JAENIJ010000006">
    <property type="protein sequence ID" value="MBK1881940.1"/>
    <property type="molecule type" value="Genomic_DNA"/>
</dbReference>
<evidence type="ECO:0000313" key="4">
    <source>
        <dbReference type="Proteomes" id="UP000603141"/>
    </source>
</evidence>
<proteinExistence type="predicted"/>
<keyword evidence="4" id="KW-1185">Reference proteome</keyword>
<feature type="domain" description="CAAX prenyl protease 2/Lysostaphin resistance protein A-like" evidence="2">
    <location>
        <begin position="344"/>
        <end position="431"/>
    </location>
</feature>
<keyword evidence="1" id="KW-0472">Membrane</keyword>
<dbReference type="PANTHER" id="PTHR43592">
    <property type="entry name" value="CAAX AMINO TERMINAL PROTEASE"/>
    <property type="match status" value="1"/>
</dbReference>
<keyword evidence="3" id="KW-0645">Protease</keyword>
<dbReference type="InterPro" id="IPR003675">
    <property type="entry name" value="Rce1/LyrA-like_dom"/>
</dbReference>
<sequence>MPWVVVWILFSIWAFGILKGYFGEYADDLPPDAMELSLINFDRSKRVEDSVANDPQILRWLLGSSDDQEESEQWILDGLEYLDEQNLLDPEGRSLLGLIRSDLGETVDLDAIPIPIYRDVLSDVTPQTRDVEKLAKKLSSHQGKWWDAEIARKIVSKGDPSGKLQAALTIQDQLDQTLKWRAMVVNGTFWLIYLMGACFVPYAYRKLKTGWMAARHFRPIRYHSRWEPSLILAVFLGCDIVADKAIDGLYSVAGTFDTGYYFDAGADLIWRMIPPLLAAGILFARPRHVLRAFGMNRWPDWRIVLVAFALLAGIGFVQSELMGSYGSFDPTGNLDSMEIGWRGLIYGLLSSAVAAPIAEEMFFRGLLARGLEKRYGFPVAAICVTGLFALVHFYDWYGFVSVAVFGFTALVIYRATGSLINSIALHALYNFSIILPAWVIYYSHL</sequence>
<feature type="transmembrane region" description="Helical" evidence="1">
    <location>
        <begin position="304"/>
        <end position="323"/>
    </location>
</feature>
<evidence type="ECO:0000259" key="2">
    <source>
        <dbReference type="Pfam" id="PF02517"/>
    </source>
</evidence>
<feature type="transmembrane region" description="Helical" evidence="1">
    <location>
        <begin position="180"/>
        <end position="204"/>
    </location>
</feature>
<organism evidence="3 4">
    <name type="scientific">Luteolibacter pohnpeiensis</name>
    <dbReference type="NCBI Taxonomy" id="454153"/>
    <lineage>
        <taxon>Bacteria</taxon>
        <taxon>Pseudomonadati</taxon>
        <taxon>Verrucomicrobiota</taxon>
        <taxon>Verrucomicrobiia</taxon>
        <taxon>Verrucomicrobiales</taxon>
        <taxon>Verrucomicrobiaceae</taxon>
        <taxon>Luteolibacter</taxon>
    </lineage>
</organism>
<dbReference type="Pfam" id="PF02517">
    <property type="entry name" value="Rce1-like"/>
    <property type="match status" value="1"/>
</dbReference>
<name>A0A934S626_9BACT</name>
<dbReference type="GO" id="GO:0004175">
    <property type="term" value="F:endopeptidase activity"/>
    <property type="evidence" value="ECO:0007669"/>
    <property type="project" value="UniProtKB-ARBA"/>
</dbReference>
<accession>A0A934S626</accession>
<feature type="transmembrane region" description="Helical" evidence="1">
    <location>
        <begin position="268"/>
        <end position="284"/>
    </location>
</feature>
<dbReference type="PANTHER" id="PTHR43592:SF15">
    <property type="entry name" value="CAAX AMINO TERMINAL PROTEASE FAMILY PROTEIN"/>
    <property type="match status" value="1"/>
</dbReference>
<evidence type="ECO:0000256" key="1">
    <source>
        <dbReference type="SAM" id="Phobius"/>
    </source>
</evidence>
<gene>
    <name evidence="3" type="ORF">JIN85_05910</name>
</gene>
<protein>
    <submittedName>
        <fullName evidence="3">CPBP family intramembrane metalloprotease</fullName>
    </submittedName>
</protein>
<feature type="transmembrane region" description="Helical" evidence="1">
    <location>
        <begin position="399"/>
        <end position="416"/>
    </location>
</feature>